<evidence type="ECO:0000256" key="5">
    <source>
        <dbReference type="PIRSR" id="PIRSR600821-50"/>
    </source>
</evidence>
<dbReference type="AlphaFoldDB" id="A0A368SYP4"/>
<comment type="pathway">
    <text evidence="4">Amino-acid biosynthesis; D-alanine biosynthesis; D-alanine from L-alanine: step 1/1.</text>
</comment>
<dbReference type="CDD" id="cd00430">
    <property type="entry name" value="PLPDE_III_AR"/>
    <property type="match status" value="1"/>
</dbReference>
<dbReference type="PRINTS" id="PR00992">
    <property type="entry name" value="ALARACEMASE"/>
</dbReference>
<feature type="modified residue" description="N6-(pyridoxal phosphate)lysine" evidence="4 5">
    <location>
        <position position="35"/>
    </location>
</feature>
<evidence type="ECO:0000313" key="7">
    <source>
        <dbReference type="EMBL" id="RCV49265.1"/>
    </source>
</evidence>
<dbReference type="GO" id="GO:0009252">
    <property type="term" value="P:peptidoglycan biosynthetic process"/>
    <property type="evidence" value="ECO:0007669"/>
    <property type="project" value="TreeGrafter"/>
</dbReference>
<comment type="catalytic activity">
    <reaction evidence="4">
        <text>L-alanine = D-alanine</text>
        <dbReference type="Rhea" id="RHEA:20249"/>
        <dbReference type="ChEBI" id="CHEBI:57416"/>
        <dbReference type="ChEBI" id="CHEBI:57972"/>
        <dbReference type="EC" id="5.1.1.1"/>
    </reaction>
</comment>
<dbReference type="InterPro" id="IPR001608">
    <property type="entry name" value="Ala_racemase_N"/>
</dbReference>
<dbReference type="PANTHER" id="PTHR30511">
    <property type="entry name" value="ALANINE RACEMASE"/>
    <property type="match status" value="1"/>
</dbReference>
<protein>
    <recommendedName>
        <fullName evidence="4">Alanine racemase</fullName>
        <ecNumber evidence="4">5.1.1.1</ecNumber>
    </recommendedName>
</protein>
<evidence type="ECO:0000313" key="8">
    <source>
        <dbReference type="Proteomes" id="UP000253318"/>
    </source>
</evidence>
<dbReference type="SUPFAM" id="SSF51419">
    <property type="entry name" value="PLP-binding barrel"/>
    <property type="match status" value="1"/>
</dbReference>
<accession>A0A368SYP4</accession>
<sequence length="313" mass="32629">MPPTAEALVDLGAVRTNIEVLRDRARNADVMGVVKADGYGHGMVPVARAMVAAGAAWLGTALVEEALQLRRAGIRTPTLAWIIPPGTPLGEAVASDIDLGVSTRWGLDEIAAAARAAGRPARVHLKADTGLSRGGVTPGEWSDVVEAAARAEAAGLLRVTGVFSHFARADEPGHPSIAAQLTAFHDALALAEKAGLRPEVRHMANSAATLTLPDAHFDLVRPGIAGYGLTPIPDLAGTGLRPACMDQFVVDIGDDEARAGEPAVLFGAGDGGEPTAQDWAEALDTISYEIVCRVGQRVPRRYVGGDGEWPDPR</sequence>
<dbReference type="NCBIfam" id="TIGR00492">
    <property type="entry name" value="alr"/>
    <property type="match status" value="1"/>
</dbReference>
<gene>
    <name evidence="7" type="primary">alr</name>
    <name evidence="7" type="ORF">DEF24_25415</name>
</gene>
<comment type="cofactor">
    <cofactor evidence="1 4 5">
        <name>pyridoxal 5'-phosphate</name>
        <dbReference type="ChEBI" id="CHEBI:597326"/>
    </cofactor>
</comment>
<evidence type="ECO:0000256" key="3">
    <source>
        <dbReference type="ARBA" id="ARBA00023235"/>
    </source>
</evidence>
<dbReference type="FunFam" id="3.20.20.10:FF:000002">
    <property type="entry name" value="Alanine racemase"/>
    <property type="match status" value="1"/>
</dbReference>
<keyword evidence="2 4" id="KW-0663">Pyridoxal phosphate</keyword>
<feature type="binding site" evidence="4">
    <location>
        <position position="245"/>
    </location>
    <ligand>
        <name>substrate</name>
    </ligand>
</feature>
<comment type="caution">
    <text evidence="4">Lacks conserved residue(s) required for the propagation of feature annotation.</text>
</comment>
<dbReference type="GO" id="GO:0030632">
    <property type="term" value="P:D-alanine biosynthetic process"/>
    <property type="evidence" value="ECO:0007669"/>
    <property type="project" value="UniProtKB-UniRule"/>
</dbReference>
<dbReference type="HAMAP" id="MF_01201">
    <property type="entry name" value="Ala_racemase"/>
    <property type="match status" value="1"/>
</dbReference>
<feature type="domain" description="Alanine racemase C-terminal" evidence="6">
    <location>
        <begin position="207"/>
        <end position="303"/>
    </location>
</feature>
<evidence type="ECO:0000256" key="2">
    <source>
        <dbReference type="ARBA" id="ARBA00022898"/>
    </source>
</evidence>
<dbReference type="EMBL" id="QEIN01000338">
    <property type="protein sequence ID" value="RCV49265.1"/>
    <property type="molecule type" value="Genomic_DNA"/>
</dbReference>
<dbReference type="Gene3D" id="3.20.20.10">
    <property type="entry name" value="Alanine racemase"/>
    <property type="match status" value="1"/>
</dbReference>
<evidence type="ECO:0000256" key="1">
    <source>
        <dbReference type="ARBA" id="ARBA00001933"/>
    </source>
</evidence>
<dbReference type="Gene3D" id="2.40.37.10">
    <property type="entry name" value="Lyase, Ornithine Decarboxylase, Chain A, domain 1"/>
    <property type="match status" value="1"/>
</dbReference>
<dbReference type="Pfam" id="PF01168">
    <property type="entry name" value="Ala_racemase_N"/>
    <property type="match status" value="1"/>
</dbReference>
<dbReference type="InterPro" id="IPR009006">
    <property type="entry name" value="Ala_racemase/Decarboxylase_C"/>
</dbReference>
<feature type="binding site" evidence="4">
    <location>
        <position position="133"/>
    </location>
    <ligand>
        <name>substrate</name>
    </ligand>
</feature>
<reference evidence="7 8" key="1">
    <citation type="submission" date="2018-04" db="EMBL/GenBank/DDBJ databases">
        <title>Novel actinobacteria from marine sediment.</title>
        <authorList>
            <person name="Ng Z.Y."/>
            <person name="Tan G.Y.A."/>
        </authorList>
    </citation>
    <scope>NUCLEOTIDE SEQUENCE [LARGE SCALE GENOMIC DNA]</scope>
    <source>
        <strain evidence="7 8">TPS81</strain>
    </source>
</reference>
<feature type="active site" description="Proton acceptor; specific for D-alanine" evidence="4">
    <location>
        <position position="35"/>
    </location>
</feature>
<dbReference type="GO" id="GO:0008784">
    <property type="term" value="F:alanine racemase activity"/>
    <property type="evidence" value="ECO:0007669"/>
    <property type="project" value="UniProtKB-UniRule"/>
</dbReference>
<comment type="caution">
    <text evidence="7">The sequence shown here is derived from an EMBL/GenBank/DDBJ whole genome shotgun (WGS) entry which is preliminary data.</text>
</comment>
<comment type="similarity">
    <text evidence="4">Belongs to the alanine racemase family.</text>
</comment>
<dbReference type="InterPro" id="IPR029066">
    <property type="entry name" value="PLP-binding_barrel"/>
</dbReference>
<dbReference type="UniPathway" id="UPA00042">
    <property type="reaction ID" value="UER00497"/>
</dbReference>
<dbReference type="EC" id="5.1.1.1" evidence="4"/>
<comment type="function">
    <text evidence="4">Catalyzes the interconversion of L-alanine and D-alanine. May also act on other amino acids.</text>
</comment>
<dbReference type="PROSITE" id="PS00395">
    <property type="entry name" value="ALANINE_RACEMASE"/>
    <property type="match status" value="1"/>
</dbReference>
<dbReference type="RefSeq" id="WP_114433623.1">
    <property type="nucleotide sequence ID" value="NZ_QEIN01000338.1"/>
</dbReference>
<keyword evidence="8" id="KW-1185">Reference proteome</keyword>
<evidence type="ECO:0000259" key="6">
    <source>
        <dbReference type="SMART" id="SM01005"/>
    </source>
</evidence>
<keyword evidence="3 4" id="KW-0413">Isomerase</keyword>
<dbReference type="InterPro" id="IPR011079">
    <property type="entry name" value="Ala_racemase_C"/>
</dbReference>
<dbReference type="InterPro" id="IPR000821">
    <property type="entry name" value="Ala_racemase"/>
</dbReference>
<organism evidence="7 8">
    <name type="scientific">Marinitenerispora sediminis</name>
    <dbReference type="NCBI Taxonomy" id="1931232"/>
    <lineage>
        <taxon>Bacteria</taxon>
        <taxon>Bacillati</taxon>
        <taxon>Actinomycetota</taxon>
        <taxon>Actinomycetes</taxon>
        <taxon>Streptosporangiales</taxon>
        <taxon>Nocardiopsidaceae</taxon>
        <taxon>Marinitenerispora</taxon>
    </lineage>
</organism>
<dbReference type="OrthoDB" id="9813814at2"/>
<dbReference type="SMART" id="SM01005">
    <property type="entry name" value="Ala_racemase_C"/>
    <property type="match status" value="1"/>
</dbReference>
<dbReference type="GO" id="GO:0030170">
    <property type="term" value="F:pyridoxal phosphate binding"/>
    <property type="evidence" value="ECO:0007669"/>
    <property type="project" value="UniProtKB-UniRule"/>
</dbReference>
<evidence type="ECO:0000256" key="4">
    <source>
        <dbReference type="HAMAP-Rule" id="MF_01201"/>
    </source>
</evidence>
<dbReference type="InterPro" id="IPR020622">
    <property type="entry name" value="Ala_racemase_pyridoxalP-BS"/>
</dbReference>
<dbReference type="Pfam" id="PF00842">
    <property type="entry name" value="Ala_racemase_C"/>
    <property type="match status" value="1"/>
</dbReference>
<dbReference type="SUPFAM" id="SSF50621">
    <property type="entry name" value="Alanine racemase C-terminal domain-like"/>
    <property type="match status" value="1"/>
</dbReference>
<name>A0A368SYP4_9ACTN</name>
<dbReference type="GO" id="GO:0005829">
    <property type="term" value="C:cytosol"/>
    <property type="evidence" value="ECO:0007669"/>
    <property type="project" value="TreeGrafter"/>
</dbReference>
<dbReference type="Proteomes" id="UP000253318">
    <property type="component" value="Unassembled WGS sequence"/>
</dbReference>
<dbReference type="PANTHER" id="PTHR30511:SF0">
    <property type="entry name" value="ALANINE RACEMASE, CATABOLIC-RELATED"/>
    <property type="match status" value="1"/>
</dbReference>
<proteinExistence type="inferred from homology"/>